<dbReference type="PROSITE" id="PS50108">
    <property type="entry name" value="CRIB"/>
    <property type="match status" value="1"/>
</dbReference>
<evidence type="ECO:0000259" key="2">
    <source>
        <dbReference type="PROSITE" id="PS50108"/>
    </source>
</evidence>
<evidence type="ECO:0000256" key="1">
    <source>
        <dbReference type="SAM" id="MobiDB-lite"/>
    </source>
</evidence>
<protein>
    <recommendedName>
        <fullName evidence="2">CRIB domain-containing protein</fullName>
    </recommendedName>
</protein>
<proteinExistence type="predicted"/>
<dbReference type="AlphaFoldDB" id="A0A5P1E407"/>
<keyword evidence="4" id="KW-1185">Reference proteome</keyword>
<evidence type="ECO:0000313" key="4">
    <source>
        <dbReference type="Proteomes" id="UP000243459"/>
    </source>
</evidence>
<dbReference type="Gene3D" id="3.90.810.10">
    <property type="entry name" value="CRIB domain"/>
    <property type="match status" value="1"/>
</dbReference>
<name>A0A5P1E407_ASPOF</name>
<dbReference type="InterPro" id="IPR000095">
    <property type="entry name" value="CRIB_dom"/>
</dbReference>
<dbReference type="InterPro" id="IPR044509">
    <property type="entry name" value="RIC2/4"/>
</dbReference>
<dbReference type="EMBL" id="CM007390">
    <property type="protein sequence ID" value="ONK56227.1"/>
    <property type="molecule type" value="Genomic_DNA"/>
</dbReference>
<dbReference type="OMA" id="LHKKPQP"/>
<feature type="region of interest" description="Disordered" evidence="1">
    <location>
        <begin position="25"/>
        <end position="59"/>
    </location>
</feature>
<accession>A0A5P1E407</accession>
<dbReference type="Proteomes" id="UP000243459">
    <property type="component" value="Chromosome 10"/>
</dbReference>
<dbReference type="PANTHER" id="PTHR46931">
    <property type="entry name" value="CRIB DOMAIN-CONTAINING PROTEIN RIC2"/>
    <property type="match status" value="1"/>
</dbReference>
<dbReference type="InterPro" id="IPR036936">
    <property type="entry name" value="CRIB_dom_sf"/>
</dbReference>
<dbReference type="Gramene" id="ONK56227">
    <property type="protein sequence ID" value="ONK56227"/>
    <property type="gene ID" value="A4U43_C10F5430"/>
</dbReference>
<gene>
    <name evidence="3" type="ORF">A4U43_C10F5430</name>
</gene>
<evidence type="ECO:0000313" key="3">
    <source>
        <dbReference type="EMBL" id="ONK56227.1"/>
    </source>
</evidence>
<dbReference type="Pfam" id="PF00786">
    <property type="entry name" value="PBD"/>
    <property type="match status" value="1"/>
</dbReference>
<dbReference type="SMART" id="SM00285">
    <property type="entry name" value="PBD"/>
    <property type="match status" value="1"/>
</dbReference>
<dbReference type="PANTHER" id="PTHR46931:SF14">
    <property type="entry name" value="CRIB DOMAIN-CONTAINING PROTEIN RIC2"/>
    <property type="match status" value="1"/>
</dbReference>
<sequence>MKDRMEKFASFPFSVGCVSHSSVDVVENHPKKSQSESSPTPTSEVQANGRMRSSFLPLPKPNISAGLQKVIKGFKNLSSLFQFYKEDDDDDDEEIEMEIGFPTDVQHVAHIGWDGLNNVNTNMKSWNNFNKGPELLSLPTISLKQFELAMASQANNSPH</sequence>
<organism evidence="3 4">
    <name type="scientific">Asparagus officinalis</name>
    <name type="common">Garden asparagus</name>
    <dbReference type="NCBI Taxonomy" id="4686"/>
    <lineage>
        <taxon>Eukaryota</taxon>
        <taxon>Viridiplantae</taxon>
        <taxon>Streptophyta</taxon>
        <taxon>Embryophyta</taxon>
        <taxon>Tracheophyta</taxon>
        <taxon>Spermatophyta</taxon>
        <taxon>Magnoliopsida</taxon>
        <taxon>Liliopsida</taxon>
        <taxon>Asparagales</taxon>
        <taxon>Asparagaceae</taxon>
        <taxon>Asparagoideae</taxon>
        <taxon>Asparagus</taxon>
    </lineage>
</organism>
<reference evidence="4" key="1">
    <citation type="journal article" date="2017" name="Nat. Commun.">
        <title>The asparagus genome sheds light on the origin and evolution of a young Y chromosome.</title>
        <authorList>
            <person name="Harkess A."/>
            <person name="Zhou J."/>
            <person name="Xu C."/>
            <person name="Bowers J.E."/>
            <person name="Van der Hulst R."/>
            <person name="Ayyampalayam S."/>
            <person name="Mercati F."/>
            <person name="Riccardi P."/>
            <person name="McKain M.R."/>
            <person name="Kakrana A."/>
            <person name="Tang H."/>
            <person name="Ray J."/>
            <person name="Groenendijk J."/>
            <person name="Arikit S."/>
            <person name="Mathioni S.M."/>
            <person name="Nakano M."/>
            <person name="Shan H."/>
            <person name="Telgmann-Rauber A."/>
            <person name="Kanno A."/>
            <person name="Yue Z."/>
            <person name="Chen H."/>
            <person name="Li W."/>
            <person name="Chen Y."/>
            <person name="Xu X."/>
            <person name="Zhang Y."/>
            <person name="Luo S."/>
            <person name="Chen H."/>
            <person name="Gao J."/>
            <person name="Mao Z."/>
            <person name="Pires J.C."/>
            <person name="Luo M."/>
            <person name="Kudrna D."/>
            <person name="Wing R.A."/>
            <person name="Meyers B.C."/>
            <person name="Yi K."/>
            <person name="Kong H."/>
            <person name="Lavrijsen P."/>
            <person name="Sunseri F."/>
            <person name="Falavigna A."/>
            <person name="Ye Y."/>
            <person name="Leebens-Mack J.H."/>
            <person name="Chen G."/>
        </authorList>
    </citation>
    <scope>NUCLEOTIDE SEQUENCE [LARGE SCALE GENOMIC DNA]</scope>
    <source>
        <strain evidence="4">cv. DH0086</strain>
    </source>
</reference>
<feature type="domain" description="CRIB" evidence="2">
    <location>
        <begin position="99"/>
        <end position="112"/>
    </location>
</feature>
<feature type="compositionally biased region" description="Low complexity" evidence="1">
    <location>
        <begin position="35"/>
        <end position="46"/>
    </location>
</feature>
<dbReference type="OrthoDB" id="678664at2759"/>